<sequence length="41" mass="4712">MWLPSVCGPLTLCNFIYYLTNLHTAANVSLMIVFTVYFLQI</sequence>
<feature type="transmembrane region" description="Helical" evidence="1">
    <location>
        <begin position="15"/>
        <end position="39"/>
    </location>
</feature>
<reference evidence="2" key="1">
    <citation type="submission" date="2014-11" db="EMBL/GenBank/DDBJ databases">
        <authorList>
            <person name="Amaro Gonzalez C."/>
        </authorList>
    </citation>
    <scope>NUCLEOTIDE SEQUENCE</scope>
</reference>
<dbReference type="AlphaFoldDB" id="A0A0E9V9B8"/>
<keyword evidence="1" id="KW-0472">Membrane</keyword>
<dbReference type="EMBL" id="GBXM01033935">
    <property type="protein sequence ID" value="JAH74642.1"/>
    <property type="molecule type" value="Transcribed_RNA"/>
</dbReference>
<accession>A0A0E9V9B8</accession>
<organism evidence="2">
    <name type="scientific">Anguilla anguilla</name>
    <name type="common">European freshwater eel</name>
    <name type="synonym">Muraena anguilla</name>
    <dbReference type="NCBI Taxonomy" id="7936"/>
    <lineage>
        <taxon>Eukaryota</taxon>
        <taxon>Metazoa</taxon>
        <taxon>Chordata</taxon>
        <taxon>Craniata</taxon>
        <taxon>Vertebrata</taxon>
        <taxon>Euteleostomi</taxon>
        <taxon>Actinopterygii</taxon>
        <taxon>Neopterygii</taxon>
        <taxon>Teleostei</taxon>
        <taxon>Anguilliformes</taxon>
        <taxon>Anguillidae</taxon>
        <taxon>Anguilla</taxon>
    </lineage>
</organism>
<proteinExistence type="predicted"/>
<protein>
    <submittedName>
        <fullName evidence="2">Uncharacterized protein</fullName>
    </submittedName>
</protein>
<reference evidence="2" key="2">
    <citation type="journal article" date="2015" name="Fish Shellfish Immunol.">
        <title>Early steps in the European eel (Anguilla anguilla)-Vibrio vulnificus interaction in the gills: Role of the RtxA13 toxin.</title>
        <authorList>
            <person name="Callol A."/>
            <person name="Pajuelo D."/>
            <person name="Ebbesson L."/>
            <person name="Teles M."/>
            <person name="MacKenzie S."/>
            <person name="Amaro C."/>
        </authorList>
    </citation>
    <scope>NUCLEOTIDE SEQUENCE</scope>
</reference>
<evidence type="ECO:0000313" key="2">
    <source>
        <dbReference type="EMBL" id="JAH74642.1"/>
    </source>
</evidence>
<keyword evidence="1" id="KW-1133">Transmembrane helix</keyword>
<name>A0A0E9V9B8_ANGAN</name>
<keyword evidence="1" id="KW-0812">Transmembrane</keyword>
<evidence type="ECO:0000256" key="1">
    <source>
        <dbReference type="SAM" id="Phobius"/>
    </source>
</evidence>